<dbReference type="InterPro" id="IPR052933">
    <property type="entry name" value="DNA_Protect_Modify"/>
</dbReference>
<proteinExistence type="predicted"/>
<evidence type="ECO:0000259" key="2">
    <source>
        <dbReference type="SMART" id="SM00487"/>
    </source>
</evidence>
<name>A0A2A5IZG7_RHOSG</name>
<dbReference type="EMBL" id="NOVD01000068">
    <property type="protein sequence ID" value="PCK22512.1"/>
    <property type="molecule type" value="Genomic_DNA"/>
</dbReference>
<organism evidence="3 4">
    <name type="scientific">Rhodococcus qingshengii</name>
    <dbReference type="NCBI Taxonomy" id="334542"/>
    <lineage>
        <taxon>Bacteria</taxon>
        <taxon>Bacillati</taxon>
        <taxon>Actinomycetota</taxon>
        <taxon>Actinomycetes</taxon>
        <taxon>Mycobacteriales</taxon>
        <taxon>Nocardiaceae</taxon>
        <taxon>Rhodococcus</taxon>
        <taxon>Rhodococcus erythropolis group</taxon>
    </lineage>
</organism>
<gene>
    <name evidence="3" type="ORF">CHR55_32160</name>
</gene>
<evidence type="ECO:0000313" key="3">
    <source>
        <dbReference type="EMBL" id="PCK22512.1"/>
    </source>
</evidence>
<dbReference type="InterPro" id="IPR027417">
    <property type="entry name" value="P-loop_NTPase"/>
</dbReference>
<evidence type="ECO:0000313" key="4">
    <source>
        <dbReference type="Proteomes" id="UP000230886"/>
    </source>
</evidence>
<dbReference type="InterPro" id="IPR014001">
    <property type="entry name" value="Helicase_ATP-bd"/>
</dbReference>
<dbReference type="CDD" id="cd02440">
    <property type="entry name" value="AdoMet_MTases"/>
    <property type="match status" value="1"/>
</dbReference>
<accession>A0A2A5IZG7</accession>
<dbReference type="Pfam" id="PF08241">
    <property type="entry name" value="Methyltransf_11"/>
    <property type="match status" value="1"/>
</dbReference>
<dbReference type="InterPro" id="IPR029063">
    <property type="entry name" value="SAM-dependent_MTases_sf"/>
</dbReference>
<dbReference type="InterPro" id="IPR013216">
    <property type="entry name" value="Methyltransf_11"/>
</dbReference>
<dbReference type="Gene3D" id="3.40.50.150">
    <property type="entry name" value="Vaccinia Virus protein VP39"/>
    <property type="match status" value="1"/>
</dbReference>
<dbReference type="SMART" id="SM00487">
    <property type="entry name" value="DEXDc"/>
    <property type="match status" value="1"/>
</dbReference>
<dbReference type="PRINTS" id="PR00507">
    <property type="entry name" value="N12N6MTFRASE"/>
</dbReference>
<feature type="domain" description="Helicase ATP-binding" evidence="2">
    <location>
        <begin position="779"/>
        <end position="1045"/>
    </location>
</feature>
<dbReference type="Proteomes" id="UP000230886">
    <property type="component" value="Unassembled WGS sequence"/>
</dbReference>
<comment type="caution">
    <text evidence="3">The sequence shown here is derived from an EMBL/GenBank/DDBJ whole genome shotgun (WGS) entry which is preliminary data.</text>
</comment>
<sequence length="1576" mass="171815">MGKTRDIVADAIAALELQRDLVDGFPLTGDQRSTLQAWPGWGSLASAFAPEPSGKWLHLADQLDSLLTPPARAAAADIVDTAYYTPPEVGQRLWQILTAAGFTGGRVLDLGCGHGALISAAPDGLPIDVTGVEVDPTSARIASLLHSRATIHTGRLQSRSLRDNYFDAVVANVPFSSVNVHDSVHRINLPLHSYFLMRAVRAVRPGGYVVAVTSRFVMDSGTTGSELARHADLVAAVRLPSGTFPGTDVVADVLVLQVRAPGQKASGWIDTVNFSRNPGYRLGATVDERDVVDTPLGEGQNAPAVRVNRYWALHPLHVAGEMRVTGNRYNGLAVVTDAPGPAVDAAITSVCSALPAMTAAPIADDGLSDVILVDAQGRKERSFHVVDGQIFTVTDGALVQVQRPARELFDLISLRDAAINLMDLESDPDLPDETIAPARAHALDLYRLYVAAWGALNRCTVREGKPDPETGVPAVSVRRPSMGGFRRDPDYPLVLALEKYDPDTSTAEPAAVLLGRVNKRPVRVERVDTAAEALAVTLGEVGHLDLSRVAELLGLSSLQSAAAALGDLVYSDPQNGGRWTPARDYLSGNVRSKLDAARRAAKLDPAYLRNVAALEESMPTQLGMHDVRVSLGAPWLTPDDIGAFLTEELGTTYTGAIHHSPSIAYWELSSSLRCSPDASVLYGTEDMSPIELLQCGLNGKRPVVYIDVLDDGVYRRVRSPQRTAAAADRLQALHERFSVWIFEDEARRERVLAAYNLRFSSHVTRRPDGSHLTVPGISAGLTLWPHQLDAVDMVLSRPRALIAHAVGAGKTLEMVCSAIMLRRFGLANKPCIAVPKNILEQIGREAQQAAPAARLLIATEEDLARDSRRLFAARCATGDWDAVIMTHEAFSTLGVDPESEAEWIETQKATVREHMNNEPEFGRGARQTANAVRSLEEQLDRLRSNVTDPDQITLEQLGIDYILIDEADKFIRIPVATRADGFSLGSSKRATDMLLKVETLAARYPNRPVASMFTGTPFRNTLAEIYCWARFMIPDRLDQIGLAHFDAFAHTFIRWETRIEVAPDGSGFRTHTRPSTIQNLPELRGLLNEFADLLPTEALGQKRPARNDHTVVVDPGPQILDYVAGLVRRAENLQNTNSRIRGSDNMLTVCGDGRKVALDPKLVGIDIASPKLLAAAETIAATYRRDLDRTFNNTTPGVLQLALCDLGTPKPDDASTYGRLRQLVVELGVPANRVRFAHEATTPKSREALHAACRDGSVSVLLGSTPKIGIGTNIQTRLSTVHLIAPPWRPSDVEQGEGRAFRPGNLCESVDVFTYVTERTFDAYSWEVLHRKSRAFAHLYCTDSTIREVDDIGDTTLAYAEIKAAASGNVLLLEEAEIKSTVRTLRLRRATHLQNVRRAVQQADQCAAAAERLRRRVTALDELYKDLDDRPIMFDRLVDDIGYLITRPHRSASVGPLTVETETSEGQIVGFTIRHDYTTLADVPVSRSQLRRGAARIAPAVAETLHRLTAPERTESARLQQSIERLRAEEDAARNAATSLLFPDEQTLVAAEARLAAIGAEIADALDSDRQHSQAA</sequence>
<dbReference type="SUPFAM" id="SSF53335">
    <property type="entry name" value="S-adenosyl-L-methionine-dependent methyltransferases"/>
    <property type="match status" value="1"/>
</dbReference>
<dbReference type="Gene3D" id="3.40.50.300">
    <property type="entry name" value="P-loop containing nucleotide triphosphate hydrolases"/>
    <property type="match status" value="2"/>
</dbReference>
<reference evidence="3 4" key="1">
    <citation type="submission" date="2017-07" db="EMBL/GenBank/DDBJ databases">
        <title>Draft sequence of Rhodococcus enclensis 23b-28.</title>
        <authorList>
            <person name="Besaury L."/>
            <person name="Sancelme M."/>
            <person name="Amato P."/>
            <person name="Lallement A."/>
            <person name="Delort A.-M."/>
        </authorList>
    </citation>
    <scope>NUCLEOTIDE SEQUENCE [LARGE SCALE GENOMIC DNA]</scope>
    <source>
        <strain evidence="3 4">23b-28</strain>
    </source>
</reference>
<dbReference type="GO" id="GO:0008757">
    <property type="term" value="F:S-adenosylmethionine-dependent methyltransferase activity"/>
    <property type="evidence" value="ECO:0007669"/>
    <property type="project" value="InterPro"/>
</dbReference>
<dbReference type="RefSeq" id="WP_099698952.1">
    <property type="nucleotide sequence ID" value="NZ_NOVD01000068.1"/>
</dbReference>
<feature type="coiled-coil region" evidence="1">
    <location>
        <begin position="1396"/>
        <end position="1430"/>
    </location>
</feature>
<keyword evidence="1" id="KW-0175">Coiled coil</keyword>
<protein>
    <recommendedName>
        <fullName evidence="2">Helicase ATP-binding domain-containing protein</fullName>
    </recommendedName>
</protein>
<dbReference type="SUPFAM" id="SSF52540">
    <property type="entry name" value="P-loop containing nucleoside triphosphate hydrolases"/>
    <property type="match status" value="2"/>
</dbReference>
<dbReference type="PANTHER" id="PTHR41313">
    <property type="entry name" value="ADENINE-SPECIFIC METHYLTRANSFERASE"/>
    <property type="match status" value="1"/>
</dbReference>
<evidence type="ECO:0000256" key="1">
    <source>
        <dbReference type="SAM" id="Coils"/>
    </source>
</evidence>
<dbReference type="PANTHER" id="PTHR41313:SF1">
    <property type="entry name" value="DNA METHYLASE ADENINE-SPECIFIC DOMAIN-CONTAINING PROTEIN"/>
    <property type="match status" value="1"/>
</dbReference>